<protein>
    <submittedName>
        <fullName evidence="1">Uncharacterized protein</fullName>
    </submittedName>
</protein>
<sequence length="74" mass="8377">MDEPDYAHPVTMMDTMAHAYRIYEEGNTWGCGPAWRAVAEDLEANAHFFRYKNDGSVPERRKYPSPASYYGGAG</sequence>
<proteinExistence type="predicted"/>
<reference evidence="1" key="1">
    <citation type="submission" date="2021-09" db="EMBL/GenBank/DDBJ databases">
        <authorList>
            <person name="Andersen S.H."/>
            <person name="Beall E.A."/>
            <person name="Cappelle B."/>
            <person name="Falteisek K.J."/>
            <person name="Fenske B.A."/>
            <person name="Gansluckner N.W."/>
            <person name="Gilbertson S.M."/>
            <person name="Krings K.J."/>
            <person name="Mobeck M."/>
            <person name="Odeku J.O."/>
            <person name="Poncelet M.E."/>
            <person name="Rohr J.R."/>
            <person name="Rolands L."/>
            <person name="Whipple C.D."/>
            <person name="Whipple E.M."/>
            <person name="Spring A.M."/>
            <person name="Klyczek K."/>
            <person name="Garlena R.A."/>
            <person name="Russell D.A."/>
            <person name="Pope W.H."/>
            <person name="Jacobs-Sera D."/>
            <person name="Hatfull G.F."/>
        </authorList>
    </citation>
    <scope>NUCLEOTIDE SEQUENCE</scope>
</reference>
<organism evidence="1 2">
    <name type="scientific">Microbacterium phage Pumpernickel</name>
    <dbReference type="NCBI Taxonomy" id="2885983"/>
    <lineage>
        <taxon>Viruses</taxon>
        <taxon>Duplodnaviria</taxon>
        <taxon>Heunggongvirae</taxon>
        <taxon>Uroviricota</taxon>
        <taxon>Caudoviricetes</taxon>
        <taxon>Pumpernickelvirus</taxon>
        <taxon>Pumpernickelvirus pumpernickel</taxon>
    </lineage>
</organism>
<keyword evidence="2" id="KW-1185">Reference proteome</keyword>
<dbReference type="GeneID" id="80019832"/>
<dbReference type="RefSeq" id="YP_010755181.1">
    <property type="nucleotide sequence ID" value="NC_073468.1"/>
</dbReference>
<gene>
    <name evidence="1" type="primary">191</name>
    <name evidence="1" type="ORF">SEA_PUMPERNICKEL_191</name>
</gene>
<evidence type="ECO:0000313" key="1">
    <source>
        <dbReference type="EMBL" id="UDL15941.1"/>
    </source>
</evidence>
<dbReference type="Proteomes" id="UP000827768">
    <property type="component" value="Segment"/>
</dbReference>
<accession>A0AAE9C3G7</accession>
<evidence type="ECO:0000313" key="2">
    <source>
        <dbReference type="Proteomes" id="UP000827768"/>
    </source>
</evidence>
<name>A0AAE9C3G7_9CAUD</name>
<dbReference type="EMBL" id="OK040790">
    <property type="protein sequence ID" value="UDL15941.1"/>
    <property type="molecule type" value="Genomic_DNA"/>
</dbReference>
<dbReference type="KEGG" id="vg:80019832"/>